<dbReference type="STRING" id="1340429.A0A2G4SW70"/>
<evidence type="ECO:0000256" key="1">
    <source>
        <dbReference type="SAM" id="MobiDB-lite"/>
    </source>
</evidence>
<keyword evidence="3" id="KW-1185">Reference proteome</keyword>
<evidence type="ECO:0000313" key="2">
    <source>
        <dbReference type="EMBL" id="PHZ12982.1"/>
    </source>
</evidence>
<feature type="compositionally biased region" description="Low complexity" evidence="1">
    <location>
        <begin position="356"/>
        <end position="368"/>
    </location>
</feature>
<reference evidence="2 3" key="1">
    <citation type="journal article" date="2016" name="Proc. Natl. Acad. Sci. U.S.A.">
        <title>Lipid metabolic changes in an early divergent fungus govern the establishment of a mutualistic symbiosis with endobacteria.</title>
        <authorList>
            <person name="Lastovetsky O.A."/>
            <person name="Gaspar M.L."/>
            <person name="Mondo S.J."/>
            <person name="LaButti K.M."/>
            <person name="Sandor L."/>
            <person name="Grigoriev I.V."/>
            <person name="Henry S.A."/>
            <person name="Pawlowska T.E."/>
        </authorList>
    </citation>
    <scope>NUCLEOTIDE SEQUENCE [LARGE SCALE GENOMIC DNA]</scope>
    <source>
        <strain evidence="2 3">ATCC 52813</strain>
    </source>
</reference>
<dbReference type="InterPro" id="IPR007145">
    <property type="entry name" value="MAP65_Ase1_PRC1"/>
</dbReference>
<evidence type="ECO:0008006" key="4">
    <source>
        <dbReference type="Google" id="ProtNLM"/>
    </source>
</evidence>
<sequence>MISCDLRDLRELKAQRSKEFELLVRAIQYYWNILDHTVNTNDALEVSLDALFQHFPLPPDTIATVAPMTMIIQDTEYFHKSLMKLSQNNLNQLRTMKQNLETIFKSRLIIYTKSITKIKAVWEELQVPILERPILPTKLGTSDMVKLKDIVNNLDPFIKRAFERYILQFKDQLESLWDSCLVSRLERDEFIASLYKKNTKQEIKFTVDKHIRYLRSMVPKGQALLVLMKERKDLIQKMIDFEKKASDPKRLFQASFQLLEEEKWRNTCLPRLLQLDRSLIKAIQEFEKLAGKPVMFGGKRYLDTLLEEIADREANQTFFGFLNTEPSTSTTTITTNIKRIKNARPASVGSLGSMVKKQQQQQQQPQKPRVMCPTSSQSMPLDKQPKRQQVSKDSKPSSSIHSASYIPSSPKAYKKNNGRTNSMIPIPHRNPLTATKSI</sequence>
<evidence type="ECO:0000313" key="3">
    <source>
        <dbReference type="Proteomes" id="UP000242254"/>
    </source>
</evidence>
<dbReference type="RefSeq" id="XP_023466690.1">
    <property type="nucleotide sequence ID" value="XM_023605488.1"/>
</dbReference>
<gene>
    <name evidence="2" type="ORF">RHIMIDRAFT_127229</name>
</gene>
<dbReference type="Proteomes" id="UP000242254">
    <property type="component" value="Unassembled WGS sequence"/>
</dbReference>
<dbReference type="GO" id="GO:1990023">
    <property type="term" value="C:mitotic spindle midzone"/>
    <property type="evidence" value="ECO:0007669"/>
    <property type="project" value="TreeGrafter"/>
</dbReference>
<dbReference type="Gene3D" id="1.20.58.1520">
    <property type="match status" value="1"/>
</dbReference>
<dbReference type="EMBL" id="KZ303848">
    <property type="protein sequence ID" value="PHZ12982.1"/>
    <property type="molecule type" value="Genomic_DNA"/>
</dbReference>
<dbReference type="AlphaFoldDB" id="A0A2G4SW70"/>
<feature type="compositionally biased region" description="Low complexity" evidence="1">
    <location>
        <begin position="396"/>
        <end position="410"/>
    </location>
</feature>
<organism evidence="2 3">
    <name type="scientific">Rhizopus microsporus ATCC 52813</name>
    <dbReference type="NCBI Taxonomy" id="1340429"/>
    <lineage>
        <taxon>Eukaryota</taxon>
        <taxon>Fungi</taxon>
        <taxon>Fungi incertae sedis</taxon>
        <taxon>Mucoromycota</taxon>
        <taxon>Mucoromycotina</taxon>
        <taxon>Mucoromycetes</taxon>
        <taxon>Mucorales</taxon>
        <taxon>Mucorineae</taxon>
        <taxon>Rhizopodaceae</taxon>
        <taxon>Rhizopus</taxon>
    </lineage>
</organism>
<dbReference type="GeneID" id="35436478"/>
<accession>A0A2G4SW70</accession>
<dbReference type="PANTHER" id="PTHR19321:SF41">
    <property type="entry name" value="FASCETTO-RELATED"/>
    <property type="match status" value="1"/>
</dbReference>
<dbReference type="GO" id="GO:0051256">
    <property type="term" value="P:mitotic spindle midzone assembly"/>
    <property type="evidence" value="ECO:0007669"/>
    <property type="project" value="TreeGrafter"/>
</dbReference>
<dbReference type="PANTHER" id="PTHR19321">
    <property type="entry name" value="PROTEIN REGULATOR OF CYTOKINESIS 1 PRC1-RELATED"/>
    <property type="match status" value="1"/>
</dbReference>
<proteinExistence type="predicted"/>
<dbReference type="GO" id="GO:0005737">
    <property type="term" value="C:cytoplasm"/>
    <property type="evidence" value="ECO:0007669"/>
    <property type="project" value="TreeGrafter"/>
</dbReference>
<feature type="region of interest" description="Disordered" evidence="1">
    <location>
        <begin position="347"/>
        <end position="438"/>
    </location>
</feature>
<protein>
    <recommendedName>
        <fullName evidence="4">Microtubule associated protein</fullName>
    </recommendedName>
</protein>
<dbReference type="GO" id="GO:0008017">
    <property type="term" value="F:microtubule binding"/>
    <property type="evidence" value="ECO:0007669"/>
    <property type="project" value="InterPro"/>
</dbReference>
<dbReference type="Pfam" id="PF03999">
    <property type="entry name" value="MAP65_ASE1"/>
    <property type="match status" value="1"/>
</dbReference>
<name>A0A2G4SW70_RHIZD</name>